<dbReference type="SUPFAM" id="SSF64593">
    <property type="entry name" value="Intermediate filament protein, coiled coil region"/>
    <property type="match status" value="2"/>
</dbReference>
<proteinExistence type="inferred from homology"/>
<dbReference type="Gene3D" id="1.20.5.1160">
    <property type="entry name" value="Vasodilator-stimulated phosphoprotein"/>
    <property type="match status" value="1"/>
</dbReference>
<feature type="domain" description="IF rod" evidence="5">
    <location>
        <begin position="167"/>
        <end position="442"/>
    </location>
</feature>
<accession>A0A8C4RA89</accession>
<sequence length="574" mass="60229">NFNGRSSLRVSGQSVRHGAKYISSGLESVLGSRYGAGGSMSAAFGRTVGGSGLSRVLGVSGYRSGMGGGGLSMSGTAGLPVSLRGVEAAKALHTITSAFRTRVGGRDINVGGYGINYSFLPSTAGPSFGGPFGGPLGSPLGGPLGPGYIDPATLPSPDTVQHTRIQEKQDLQALNNKFANLVDQVRSLEQHNAILKSHISVITNPNDPEAPINTAIVASTITASYNSQIEDLRTIQAALTAEIDHLTSIIEDFTCKYTDEVEITKTLETQWNTFKEDIDETYVTIVDMQTKVQGVETQIDTNKQIYNARMREMHTVITDGPTAAYSITVDNTNQALDLATSVQEVKSHYEILATKSREEAFTQVQPRIVEMEAQITDKETLLHCQTEEWTEKINSLRFEMEKIKKLITQYAREYQDLLATKMSLDVEISAYRKLLDSEETRIRHGGGITITTNAGTFPGGLSAAPGGGVSYAMAPAGVGGVGLAGFGGYGFRSMGGGGGVGFAAGGAGVGYGAGGVGMGMSLSRMSMGAVVGGGSYGSGYSAGVGPSSSCAGFSTSRKSHSSGLCQQSYPSHIR</sequence>
<organism evidence="6 7">
    <name type="scientific">Eptatretus burgeri</name>
    <name type="common">Inshore hagfish</name>
    <dbReference type="NCBI Taxonomy" id="7764"/>
    <lineage>
        <taxon>Eukaryota</taxon>
        <taxon>Metazoa</taxon>
        <taxon>Chordata</taxon>
        <taxon>Craniata</taxon>
        <taxon>Vertebrata</taxon>
        <taxon>Cyclostomata</taxon>
        <taxon>Myxini</taxon>
        <taxon>Myxiniformes</taxon>
        <taxon>Myxinidae</taxon>
        <taxon>Eptatretinae</taxon>
        <taxon>Eptatretus</taxon>
    </lineage>
</organism>
<dbReference type="PROSITE" id="PS00226">
    <property type="entry name" value="IF_ROD_1"/>
    <property type="match status" value="1"/>
</dbReference>
<name>A0A8C4RA89_EPTBU</name>
<dbReference type="Proteomes" id="UP000694388">
    <property type="component" value="Unplaced"/>
</dbReference>
<evidence type="ECO:0000256" key="2">
    <source>
        <dbReference type="ARBA" id="ARBA00023054"/>
    </source>
</evidence>
<feature type="coiled-coil region" evidence="4">
    <location>
        <begin position="164"/>
        <end position="191"/>
    </location>
</feature>
<dbReference type="PANTHER" id="PTHR45616">
    <property type="entry name" value="GATA-TYPE DOMAIN-CONTAINING PROTEIN"/>
    <property type="match status" value="1"/>
</dbReference>
<dbReference type="GO" id="GO:0005882">
    <property type="term" value="C:intermediate filament"/>
    <property type="evidence" value="ECO:0007669"/>
    <property type="project" value="UniProtKB-KW"/>
</dbReference>
<dbReference type="SMART" id="SM01391">
    <property type="entry name" value="Filament"/>
    <property type="match status" value="1"/>
</dbReference>
<dbReference type="Pfam" id="PF00038">
    <property type="entry name" value="Filament"/>
    <property type="match status" value="2"/>
</dbReference>
<dbReference type="Ensembl" id="ENSEBUT00000027107.1">
    <property type="protein sequence ID" value="ENSEBUP00000026531.1"/>
    <property type="gene ID" value="ENSEBUG00000016332.1"/>
</dbReference>
<keyword evidence="2 4" id="KW-0175">Coiled coil</keyword>
<evidence type="ECO:0000259" key="5">
    <source>
        <dbReference type="PROSITE" id="PS51842"/>
    </source>
</evidence>
<dbReference type="InterPro" id="IPR018039">
    <property type="entry name" value="IF_conserved"/>
</dbReference>
<reference evidence="6" key="2">
    <citation type="submission" date="2025-09" db="UniProtKB">
        <authorList>
            <consortium name="Ensembl"/>
        </authorList>
    </citation>
    <scope>IDENTIFICATION</scope>
</reference>
<dbReference type="Gene3D" id="1.20.5.170">
    <property type="match status" value="1"/>
</dbReference>
<evidence type="ECO:0000256" key="1">
    <source>
        <dbReference type="ARBA" id="ARBA00022754"/>
    </source>
</evidence>
<evidence type="ECO:0000313" key="6">
    <source>
        <dbReference type="Ensembl" id="ENSEBUP00000026531.1"/>
    </source>
</evidence>
<comment type="similarity">
    <text evidence="3">Belongs to the intermediate filament family.</text>
</comment>
<protein>
    <submittedName>
        <fullName evidence="6">Si:dkey-183i3.5</fullName>
    </submittedName>
</protein>
<feature type="coiled-coil region" evidence="4">
    <location>
        <begin position="393"/>
        <end position="420"/>
    </location>
</feature>
<dbReference type="PROSITE" id="PS51842">
    <property type="entry name" value="IF_ROD_2"/>
    <property type="match status" value="1"/>
</dbReference>
<evidence type="ECO:0000256" key="4">
    <source>
        <dbReference type="SAM" id="Coils"/>
    </source>
</evidence>
<reference evidence="6" key="1">
    <citation type="submission" date="2025-08" db="UniProtKB">
        <authorList>
            <consortium name="Ensembl"/>
        </authorList>
    </citation>
    <scope>IDENTIFICATION</scope>
</reference>
<dbReference type="InterPro" id="IPR039008">
    <property type="entry name" value="IF_rod_dom"/>
</dbReference>
<dbReference type="AlphaFoldDB" id="A0A8C4RA89"/>
<keyword evidence="7" id="KW-1185">Reference proteome</keyword>
<dbReference type="GeneTree" id="ENSGT00930000151482"/>
<evidence type="ECO:0000313" key="7">
    <source>
        <dbReference type="Proteomes" id="UP000694388"/>
    </source>
</evidence>
<dbReference type="PANTHER" id="PTHR45616:SF4">
    <property type="entry name" value="THREAD BIOPOLYMER FILAMENT SUBUNIT ALPHA"/>
    <property type="match status" value="1"/>
</dbReference>
<keyword evidence="1 3" id="KW-0403">Intermediate filament</keyword>
<evidence type="ECO:0000256" key="3">
    <source>
        <dbReference type="RuleBase" id="RU000685"/>
    </source>
</evidence>